<dbReference type="EMBL" id="CP110820">
    <property type="protein sequence ID" value="WPX96745.1"/>
    <property type="molecule type" value="Genomic_DNA"/>
</dbReference>
<dbReference type="RefSeq" id="WP_323732469.1">
    <property type="nucleotide sequence ID" value="NZ_CP110820.1"/>
</dbReference>
<dbReference type="CDD" id="cd00433">
    <property type="entry name" value="Peptidase_M17"/>
    <property type="match status" value="1"/>
</dbReference>
<keyword evidence="7 8" id="KW-0464">Manganese</keyword>
<feature type="binding site" evidence="8">
    <location>
        <position position="270"/>
    </location>
    <ligand>
        <name>Mn(2+)</name>
        <dbReference type="ChEBI" id="CHEBI:29035"/>
        <label>1</label>
    </ligand>
</feature>
<evidence type="ECO:0000259" key="9">
    <source>
        <dbReference type="PROSITE" id="PS00631"/>
    </source>
</evidence>
<evidence type="ECO:0000256" key="2">
    <source>
        <dbReference type="ARBA" id="ARBA00000967"/>
    </source>
</evidence>
<dbReference type="InterPro" id="IPR011356">
    <property type="entry name" value="Leucine_aapep/pepB"/>
</dbReference>
<name>A0ABZ0UKT2_9RICK</name>
<feature type="active site" evidence="8">
    <location>
        <position position="277"/>
    </location>
</feature>
<evidence type="ECO:0000256" key="4">
    <source>
        <dbReference type="ARBA" id="ARBA00022438"/>
    </source>
</evidence>
<comment type="function">
    <text evidence="8">Presumably involved in the processing and regular turnover of intracellular proteins. Catalyzes the removal of unsubstituted N-terminal amino acids from various peptides.</text>
</comment>
<evidence type="ECO:0000256" key="6">
    <source>
        <dbReference type="ARBA" id="ARBA00022801"/>
    </source>
</evidence>
<keyword evidence="11" id="KW-1185">Reference proteome</keyword>
<dbReference type="HAMAP" id="MF_00181">
    <property type="entry name" value="Cytosol_peptidase_M17"/>
    <property type="match status" value="1"/>
</dbReference>
<feature type="binding site" evidence="8">
    <location>
        <position position="350"/>
    </location>
    <ligand>
        <name>Mn(2+)</name>
        <dbReference type="ChEBI" id="CHEBI:29035"/>
        <label>1</label>
    </ligand>
</feature>
<evidence type="ECO:0000256" key="5">
    <source>
        <dbReference type="ARBA" id="ARBA00022670"/>
    </source>
</evidence>
<dbReference type="PANTHER" id="PTHR11963">
    <property type="entry name" value="LEUCINE AMINOPEPTIDASE-RELATED"/>
    <property type="match status" value="1"/>
</dbReference>
<keyword evidence="8" id="KW-0479">Metal-binding</keyword>
<feature type="binding site" evidence="8">
    <location>
        <position position="270"/>
    </location>
    <ligand>
        <name>Mn(2+)</name>
        <dbReference type="ChEBI" id="CHEBI:29035"/>
        <label>2</label>
    </ligand>
</feature>
<keyword evidence="8" id="KW-0963">Cytoplasm</keyword>
<gene>
    <name evidence="8" type="primary">pepA</name>
    <name evidence="10" type="ORF">Bandiella_00871</name>
</gene>
<dbReference type="Gene3D" id="3.40.220.10">
    <property type="entry name" value="Leucine Aminopeptidase, subunit E, domain 1"/>
    <property type="match status" value="1"/>
</dbReference>
<dbReference type="EC" id="3.4.11.10" evidence="8"/>
<dbReference type="InterPro" id="IPR008283">
    <property type="entry name" value="Peptidase_M17_N"/>
</dbReference>
<comment type="catalytic activity">
    <reaction evidence="2 8">
        <text>Release of an N-terminal amino acid, preferentially leucine, but not glutamic or aspartic acids.</text>
        <dbReference type="EC" id="3.4.11.10"/>
    </reaction>
</comment>
<dbReference type="GO" id="GO:0004177">
    <property type="term" value="F:aminopeptidase activity"/>
    <property type="evidence" value="ECO:0007669"/>
    <property type="project" value="UniProtKB-KW"/>
</dbReference>
<evidence type="ECO:0000313" key="11">
    <source>
        <dbReference type="Proteomes" id="UP001327219"/>
    </source>
</evidence>
<dbReference type="PROSITE" id="PS00631">
    <property type="entry name" value="CYTOSOL_AP"/>
    <property type="match status" value="1"/>
</dbReference>
<evidence type="ECO:0000256" key="8">
    <source>
        <dbReference type="HAMAP-Rule" id="MF_00181"/>
    </source>
</evidence>
<protein>
    <recommendedName>
        <fullName evidence="8">Probable cytosol aminopeptidase</fullName>
        <ecNumber evidence="8">3.4.11.1</ecNumber>
    </recommendedName>
    <alternativeName>
        <fullName evidence="8">Leucine aminopeptidase</fullName>
        <shortName evidence="8">LAP</shortName>
        <ecNumber evidence="8">3.4.11.10</ecNumber>
    </alternativeName>
    <alternativeName>
        <fullName evidence="8">Leucyl aminopeptidase</fullName>
    </alternativeName>
</protein>
<proteinExistence type="inferred from homology"/>
<dbReference type="Gene3D" id="3.40.630.10">
    <property type="entry name" value="Zn peptidases"/>
    <property type="match status" value="1"/>
</dbReference>
<comment type="catalytic activity">
    <reaction evidence="1 8">
        <text>Release of an N-terminal amino acid, Xaa-|-Yaa-, in which Xaa is preferably Leu, but may be other amino acids including Pro although not Arg or Lys, and Yaa may be Pro. Amino acid amides and methyl esters are also readily hydrolyzed, but rates on arylamides are exceedingly low.</text>
        <dbReference type="EC" id="3.4.11.1"/>
    </reaction>
</comment>
<dbReference type="Proteomes" id="UP001327219">
    <property type="component" value="Chromosome"/>
</dbReference>
<dbReference type="EC" id="3.4.11.1" evidence="8"/>
<keyword evidence="6 8" id="KW-0378">Hydrolase</keyword>
<comment type="subcellular location">
    <subcellularLocation>
        <location evidence="8">Cytoplasm</location>
    </subcellularLocation>
</comment>
<feature type="binding site" evidence="8">
    <location>
        <position position="350"/>
    </location>
    <ligand>
        <name>Mn(2+)</name>
        <dbReference type="ChEBI" id="CHEBI:29035"/>
        <label>2</label>
    </ligand>
</feature>
<organism evidence="10 11">
    <name type="scientific">Candidatus Bandiella euplotis</name>
    <dbReference type="NCBI Taxonomy" id="1664265"/>
    <lineage>
        <taxon>Bacteria</taxon>
        <taxon>Pseudomonadati</taxon>
        <taxon>Pseudomonadota</taxon>
        <taxon>Alphaproteobacteria</taxon>
        <taxon>Rickettsiales</taxon>
        <taxon>Candidatus Midichloriaceae</taxon>
        <taxon>Candidatus Bandiella</taxon>
    </lineage>
</organism>
<dbReference type="PANTHER" id="PTHR11963:SF23">
    <property type="entry name" value="CYTOSOL AMINOPEPTIDASE"/>
    <property type="match status" value="1"/>
</dbReference>
<accession>A0ABZ0UKT2</accession>
<feature type="domain" description="Cytosol aminopeptidase" evidence="9">
    <location>
        <begin position="346"/>
        <end position="353"/>
    </location>
</feature>
<evidence type="ECO:0000256" key="3">
    <source>
        <dbReference type="ARBA" id="ARBA00009528"/>
    </source>
</evidence>
<dbReference type="InterPro" id="IPR043472">
    <property type="entry name" value="Macro_dom-like"/>
</dbReference>
<evidence type="ECO:0000256" key="1">
    <source>
        <dbReference type="ARBA" id="ARBA00000135"/>
    </source>
</evidence>
<evidence type="ECO:0000256" key="7">
    <source>
        <dbReference type="ARBA" id="ARBA00023211"/>
    </source>
</evidence>
<comment type="similarity">
    <text evidence="3 8">Belongs to the peptidase M17 family.</text>
</comment>
<dbReference type="SUPFAM" id="SSF52949">
    <property type="entry name" value="Macro domain-like"/>
    <property type="match status" value="1"/>
</dbReference>
<dbReference type="InterPro" id="IPR000819">
    <property type="entry name" value="Peptidase_M17_C"/>
</dbReference>
<dbReference type="Pfam" id="PF00883">
    <property type="entry name" value="Peptidase_M17"/>
    <property type="match status" value="1"/>
</dbReference>
<dbReference type="NCBIfam" id="NF002074">
    <property type="entry name" value="PRK00913.1-4"/>
    <property type="match status" value="1"/>
</dbReference>
<dbReference type="PRINTS" id="PR00481">
    <property type="entry name" value="LAMNOPPTDASE"/>
</dbReference>
<keyword evidence="4 8" id="KW-0031">Aminopeptidase</keyword>
<evidence type="ECO:0000313" key="10">
    <source>
        <dbReference type="EMBL" id="WPX96745.1"/>
    </source>
</evidence>
<feature type="binding site" evidence="8">
    <location>
        <position position="265"/>
    </location>
    <ligand>
        <name>Mn(2+)</name>
        <dbReference type="ChEBI" id="CHEBI:29035"/>
        <label>2</label>
    </ligand>
</feature>
<keyword evidence="5 8" id="KW-0645">Protease</keyword>
<comment type="cofactor">
    <cofactor evidence="8">
        <name>Mn(2+)</name>
        <dbReference type="ChEBI" id="CHEBI:29035"/>
    </cofactor>
    <text evidence="8">Binds 2 manganese ions per subunit.</text>
</comment>
<dbReference type="Pfam" id="PF02789">
    <property type="entry name" value="Peptidase_M17_N"/>
    <property type="match status" value="1"/>
</dbReference>
<dbReference type="InterPro" id="IPR023042">
    <property type="entry name" value="Peptidase_M17_leu_NH2_pept"/>
</dbReference>
<dbReference type="NCBIfam" id="NF002075">
    <property type="entry name" value="PRK00913.2-2"/>
    <property type="match status" value="1"/>
</dbReference>
<feature type="binding site" evidence="8">
    <location>
        <position position="348"/>
    </location>
    <ligand>
        <name>Mn(2+)</name>
        <dbReference type="ChEBI" id="CHEBI:29035"/>
        <label>1</label>
    </ligand>
</feature>
<reference evidence="10 11" key="1">
    <citation type="submission" date="2022-11" db="EMBL/GenBank/DDBJ databases">
        <title>Host association and intracellularity evolved multiple times independently in the Rickettsiales.</title>
        <authorList>
            <person name="Castelli M."/>
            <person name="Nardi T."/>
            <person name="Gammuto L."/>
            <person name="Bellinzona G."/>
            <person name="Sabaneyeva E."/>
            <person name="Potekhin A."/>
            <person name="Serra V."/>
            <person name="Petroni G."/>
            <person name="Sassera D."/>
        </authorList>
    </citation>
    <scope>NUCLEOTIDE SEQUENCE [LARGE SCALE GENOMIC DNA]</scope>
    <source>
        <strain evidence="10 11">NDG2</strain>
    </source>
</reference>
<dbReference type="SUPFAM" id="SSF53187">
    <property type="entry name" value="Zn-dependent exopeptidases"/>
    <property type="match status" value="1"/>
</dbReference>
<feature type="active site" evidence="8">
    <location>
        <position position="352"/>
    </location>
</feature>
<feature type="binding site" evidence="8">
    <location>
        <position position="289"/>
    </location>
    <ligand>
        <name>Mn(2+)</name>
        <dbReference type="ChEBI" id="CHEBI:29035"/>
        <label>2</label>
    </ligand>
</feature>
<sequence>MRFKFDKSSSFKIGDVNVFFVTNASADTLQLPHLLQTESEDVKETLQLYRKDSLGKFGEISVITVKAQGGLKKFIFCGIGEAKDLSKLQVQELGGIIASKLNACKLEQANIIIDGKETESQGELFAVNIAEGIKLKNYCFDKYFKDKKETNKLYLKEITFYTQYTNLEALFSEREKIIDSTNFTRDLVSEPANVLNPEAFVDVCKELEALGVKVTVLDKKQLKSLNMNALLGVGQGSNSGTYVVTMEWNGAKDQKDSQPIAFVGKGITFDTGGINLKPSGPSISMMKYDMGGAAVVTGLIRSLASRKAKVNVIGAIGLAENMPSGNAQRPGDVVTSMSGQTIEVDNTDAEGRLLLSDVMWYTQETFKPKIMIDLATLTGAIVIALGHHNAGLFSDDDELVSQLTKAGLNTGEKVWRLPLGQCYDELINSNIADVKNVGKDGAGSITAAQFLKRFVKKGCIWAHIDIAGVVWLDNGGKLSPRGATGYGVRLLNEFLIQNYEPK</sequence>
<dbReference type="NCBIfam" id="NF002077">
    <property type="entry name" value="PRK00913.2-4"/>
    <property type="match status" value="1"/>
</dbReference>